<dbReference type="GO" id="GO:0006355">
    <property type="term" value="P:regulation of DNA-templated transcription"/>
    <property type="evidence" value="ECO:0007669"/>
    <property type="project" value="InterPro"/>
</dbReference>
<dbReference type="PANTHER" id="PTHR45228">
    <property type="entry name" value="CYCLIC DI-GMP PHOSPHODIESTERASE TM_0186-RELATED"/>
    <property type="match status" value="1"/>
</dbReference>
<dbReference type="InterPro" id="IPR013767">
    <property type="entry name" value="PAS_fold"/>
</dbReference>
<dbReference type="NCBIfam" id="TIGR00229">
    <property type="entry name" value="sensory_box"/>
    <property type="match status" value="1"/>
</dbReference>
<dbReference type="Pfam" id="PF13487">
    <property type="entry name" value="HD_5"/>
    <property type="match status" value="1"/>
</dbReference>
<dbReference type="PROSITE" id="PS50112">
    <property type="entry name" value="PAS"/>
    <property type="match status" value="1"/>
</dbReference>
<evidence type="ECO:0000313" key="8">
    <source>
        <dbReference type="EMBL" id="OCC14473.1"/>
    </source>
</evidence>
<dbReference type="SMART" id="SM00471">
    <property type="entry name" value="HDc"/>
    <property type="match status" value="1"/>
</dbReference>
<dbReference type="SUPFAM" id="SSF52172">
    <property type="entry name" value="CheY-like"/>
    <property type="match status" value="1"/>
</dbReference>
<dbReference type="InterPro" id="IPR000014">
    <property type="entry name" value="PAS"/>
</dbReference>
<dbReference type="Pfam" id="PF00989">
    <property type="entry name" value="PAS"/>
    <property type="match status" value="1"/>
</dbReference>
<dbReference type="Gene3D" id="3.40.50.2300">
    <property type="match status" value="1"/>
</dbReference>
<dbReference type="PROSITE" id="PS51831">
    <property type="entry name" value="HD"/>
    <property type="match status" value="1"/>
</dbReference>
<dbReference type="CDD" id="cd00077">
    <property type="entry name" value="HDc"/>
    <property type="match status" value="1"/>
</dbReference>
<keyword evidence="9" id="KW-1185">Reference proteome</keyword>
<dbReference type="SUPFAM" id="SSF109604">
    <property type="entry name" value="HD-domain/PDEase-like"/>
    <property type="match status" value="1"/>
</dbReference>
<dbReference type="InterPro" id="IPR000700">
    <property type="entry name" value="PAS-assoc_C"/>
</dbReference>
<comment type="caution">
    <text evidence="8">The sequence shown here is derived from an EMBL/GenBank/DDBJ whole genome shotgun (WGS) entry which is preliminary data.</text>
</comment>
<reference evidence="8 9" key="1">
    <citation type="submission" date="2016-06" db="EMBL/GenBank/DDBJ databases">
        <title>Respiratory ammonification of nitrate coupled to the oxidation of elemental sulfur in deep-sea autotrophic thermophilic bacteria.</title>
        <authorList>
            <person name="Slobodkina G.B."/>
            <person name="Mardanov A.V."/>
            <person name="Ravin N.V."/>
            <person name="Frolova A.A."/>
            <person name="Viryasiv M.B."/>
            <person name="Chernyh N.A."/>
            <person name="Bonch-Osmolovskaya E.A."/>
            <person name="Slobodkin A.I."/>
        </authorList>
    </citation>
    <scope>NUCLEOTIDE SEQUENCE [LARGE SCALE GENOMIC DNA]</scope>
    <source>
        <strain evidence="8 9">S69</strain>
    </source>
</reference>
<dbReference type="OrthoDB" id="9769359at2"/>
<organism evidence="8 9">
    <name type="scientific">Dissulfuribacter thermophilus</name>
    <dbReference type="NCBI Taxonomy" id="1156395"/>
    <lineage>
        <taxon>Bacteria</taxon>
        <taxon>Pseudomonadati</taxon>
        <taxon>Thermodesulfobacteriota</taxon>
        <taxon>Dissulfuribacteria</taxon>
        <taxon>Dissulfuribacterales</taxon>
        <taxon>Dissulfuribacteraceae</taxon>
        <taxon>Dissulfuribacter</taxon>
    </lineage>
</organism>
<feature type="modified residue" description="4-aspartylphosphate" evidence="1">
    <location>
        <position position="51"/>
    </location>
</feature>
<dbReference type="PATRIC" id="fig|1156395.6.peg.2037"/>
<dbReference type="GO" id="GO:0000160">
    <property type="term" value="P:phosphorelay signal transduction system"/>
    <property type="evidence" value="ECO:0007669"/>
    <property type="project" value="InterPro"/>
</dbReference>
<dbReference type="Proteomes" id="UP000093080">
    <property type="component" value="Unassembled WGS sequence"/>
</dbReference>
<dbReference type="EMBL" id="MAGO01000011">
    <property type="protein sequence ID" value="OCC14473.1"/>
    <property type="molecule type" value="Genomic_DNA"/>
</dbReference>
<dbReference type="Gene3D" id="3.30.450.20">
    <property type="entry name" value="PAS domain"/>
    <property type="match status" value="1"/>
</dbReference>
<dbReference type="Gene3D" id="1.10.3210.10">
    <property type="entry name" value="Hypothetical protein af1432"/>
    <property type="match status" value="1"/>
</dbReference>
<dbReference type="Pfam" id="PF00072">
    <property type="entry name" value="Response_reg"/>
    <property type="match status" value="1"/>
</dbReference>
<keyword evidence="1" id="KW-0597">Phosphoprotein</keyword>
<dbReference type="AlphaFoldDB" id="A0A1B9F3N3"/>
<gene>
    <name evidence="8" type="ORF">DBT_2014</name>
</gene>
<feature type="coiled-coil region" evidence="2">
    <location>
        <begin position="143"/>
        <end position="180"/>
    </location>
</feature>
<dbReference type="PROSITE" id="PS50113">
    <property type="entry name" value="PAC"/>
    <property type="match status" value="1"/>
</dbReference>
<evidence type="ECO:0000259" key="4">
    <source>
        <dbReference type="PROSITE" id="PS50112"/>
    </source>
</evidence>
<dbReference type="SUPFAM" id="SSF55785">
    <property type="entry name" value="PYP-like sensor domain (PAS domain)"/>
    <property type="match status" value="1"/>
</dbReference>
<dbReference type="InterPro" id="IPR001610">
    <property type="entry name" value="PAC"/>
</dbReference>
<dbReference type="InterPro" id="IPR006674">
    <property type="entry name" value="HD_domain"/>
</dbReference>
<dbReference type="InterPro" id="IPR006675">
    <property type="entry name" value="HDIG_dom"/>
</dbReference>
<sequence>MKILIVDDNKDNLYMLESLLRGSGFEVETADDGKKALEKARQDDFDMIISDILMPRMDGFQLCREIKKDDRLKKIPFVFYTAAYTDSKDKEFGLSLGADRYIIKPTEPEVFIETIRELFAEKGRSAEASTTSSLVKEESVFLKEYNERLVKKLEDKMLELEKANKALKASEELYKKLIENANDGVVVIEESGHISFANSKFFEVTGYSRNELKDLQVINLVHPEDRNLVLGTMKKRLAGERCPENYEARVLSKGGETIYVDINASLIKNKDGTSSILAFLRDITDQKRINKELKKSLEELRKIMDGVIHAMALTVETRDPYTAGHQRRVAKISRAIAEEMGLGNEKVEEIYTSAVIHDIGKISVPAEILVKPGRITEIEFSLIKTHCQVGYEIIKNIEFRWPIAEIVLQHHERLDGSGYPARLSGDDILLEARIIAVADVIEAMASHRPYRPALGIEKALEEISRNKGILYDPDVVDASLALFEKGFSLG</sequence>
<evidence type="ECO:0000256" key="2">
    <source>
        <dbReference type="SAM" id="Coils"/>
    </source>
</evidence>
<dbReference type="InterPro" id="IPR035965">
    <property type="entry name" value="PAS-like_dom_sf"/>
</dbReference>
<dbReference type="PROSITE" id="PS50110">
    <property type="entry name" value="RESPONSE_REGULATORY"/>
    <property type="match status" value="1"/>
</dbReference>
<feature type="domain" description="HD-GYP" evidence="7">
    <location>
        <begin position="300"/>
        <end position="490"/>
    </location>
</feature>
<evidence type="ECO:0000259" key="3">
    <source>
        <dbReference type="PROSITE" id="PS50110"/>
    </source>
</evidence>
<feature type="domain" description="PAC" evidence="5">
    <location>
        <begin position="244"/>
        <end position="295"/>
    </location>
</feature>
<evidence type="ECO:0000259" key="6">
    <source>
        <dbReference type="PROSITE" id="PS51831"/>
    </source>
</evidence>
<evidence type="ECO:0000259" key="5">
    <source>
        <dbReference type="PROSITE" id="PS50113"/>
    </source>
</evidence>
<dbReference type="InterPro" id="IPR052020">
    <property type="entry name" value="Cyclic_di-GMP/3'3'-cGAMP_PDE"/>
</dbReference>
<name>A0A1B9F3N3_9BACT</name>
<keyword evidence="2" id="KW-0175">Coiled coil</keyword>
<accession>A0A1B9F3N3</accession>
<evidence type="ECO:0000256" key="1">
    <source>
        <dbReference type="PROSITE-ProRule" id="PRU00169"/>
    </source>
</evidence>
<dbReference type="PROSITE" id="PS51832">
    <property type="entry name" value="HD_GYP"/>
    <property type="match status" value="1"/>
</dbReference>
<protein>
    <submittedName>
        <fullName evidence="8">Response regulator</fullName>
    </submittedName>
</protein>
<dbReference type="RefSeq" id="WP_083186749.1">
    <property type="nucleotide sequence ID" value="NZ_MAGO01000011.1"/>
</dbReference>
<dbReference type="InterPro" id="IPR011006">
    <property type="entry name" value="CheY-like_superfamily"/>
</dbReference>
<dbReference type="STRING" id="1156395.DBT_2014"/>
<evidence type="ECO:0000313" key="9">
    <source>
        <dbReference type="Proteomes" id="UP000093080"/>
    </source>
</evidence>
<evidence type="ECO:0000259" key="7">
    <source>
        <dbReference type="PROSITE" id="PS51832"/>
    </source>
</evidence>
<dbReference type="InterPro" id="IPR001789">
    <property type="entry name" value="Sig_transdc_resp-reg_receiver"/>
</dbReference>
<dbReference type="SMART" id="SM00091">
    <property type="entry name" value="PAS"/>
    <property type="match status" value="1"/>
</dbReference>
<dbReference type="NCBIfam" id="TIGR00277">
    <property type="entry name" value="HDIG"/>
    <property type="match status" value="1"/>
</dbReference>
<feature type="domain" description="HD" evidence="6">
    <location>
        <begin position="322"/>
        <end position="444"/>
    </location>
</feature>
<feature type="domain" description="PAS" evidence="4">
    <location>
        <begin position="170"/>
        <end position="240"/>
    </location>
</feature>
<dbReference type="SMART" id="SM00448">
    <property type="entry name" value="REC"/>
    <property type="match status" value="1"/>
</dbReference>
<dbReference type="SMART" id="SM00086">
    <property type="entry name" value="PAC"/>
    <property type="match status" value="1"/>
</dbReference>
<proteinExistence type="predicted"/>
<feature type="domain" description="Response regulatory" evidence="3">
    <location>
        <begin position="2"/>
        <end position="119"/>
    </location>
</feature>
<dbReference type="InterPro" id="IPR003607">
    <property type="entry name" value="HD/PDEase_dom"/>
</dbReference>
<dbReference type="InterPro" id="IPR037522">
    <property type="entry name" value="HD_GYP_dom"/>
</dbReference>
<dbReference type="CDD" id="cd00130">
    <property type="entry name" value="PAS"/>
    <property type="match status" value="1"/>
</dbReference>